<evidence type="ECO:0000313" key="3">
    <source>
        <dbReference type="Proteomes" id="UP001428290"/>
    </source>
</evidence>
<evidence type="ECO:0000313" key="2">
    <source>
        <dbReference type="EMBL" id="GAA5531185.1"/>
    </source>
</evidence>
<proteinExistence type="predicted"/>
<accession>A0ABP9X719</accession>
<organism evidence="2 3">
    <name type="scientific">Herpetosiphon gulosus</name>
    <dbReference type="NCBI Taxonomy" id="1973496"/>
    <lineage>
        <taxon>Bacteria</taxon>
        <taxon>Bacillati</taxon>
        <taxon>Chloroflexota</taxon>
        <taxon>Chloroflexia</taxon>
        <taxon>Herpetosiphonales</taxon>
        <taxon>Herpetosiphonaceae</taxon>
        <taxon>Herpetosiphon</taxon>
    </lineage>
</organism>
<feature type="region of interest" description="Disordered" evidence="1">
    <location>
        <begin position="373"/>
        <end position="429"/>
    </location>
</feature>
<gene>
    <name evidence="2" type="ORF">Hgul01_05010</name>
</gene>
<protein>
    <recommendedName>
        <fullName evidence="4">DUF3344 domain-containing protein</fullName>
    </recommendedName>
</protein>
<dbReference type="EMBL" id="BAABRU010000035">
    <property type="protein sequence ID" value="GAA5531185.1"/>
    <property type="molecule type" value="Genomic_DNA"/>
</dbReference>
<evidence type="ECO:0000256" key="1">
    <source>
        <dbReference type="SAM" id="MobiDB-lite"/>
    </source>
</evidence>
<name>A0ABP9X719_9CHLR</name>
<dbReference type="RefSeq" id="WP_345724762.1">
    <property type="nucleotide sequence ID" value="NZ_BAABRU010000035.1"/>
</dbReference>
<dbReference type="Proteomes" id="UP001428290">
    <property type="component" value="Unassembled WGS sequence"/>
</dbReference>
<sequence>MQATQYSLNRLIRLISSVLLLSTFGITSSLLKPSVAKEITPAVEPRLNLTQRGGVITIGNTLGHDCAVGVPAPVVGAVGACGTNTSDSGIDVFWRADSPITSQAEANTAITNAQARSSAMLNIPVGASVTHAYLYWGARWGGVAPTGATLEFNRGNSQNVTPISTVINPNSFYQAVADVTSYVQTHGSGAYRTSGILANPLINSNDTNAFAAWWLVVMYSDTNQPNRTIILHDGLDQVLIGSSITTTLSGFTIPSSSTTNLTIVGYEGDNASAGDQLLFNGNSVSNAQNPANNILNSTRSYLGNPVSTAGDLPQLTGSANSMGGFDLDTFDVSALTSPGQTTASITTGSTSDMYFVGGFILAITSLVADTPTPSITPSHTPTNTPTNTATATSTPTNTATATNTPTLTATATSNPTHTPTSTATNTPTPSLWRAFLPIAIRSAQ</sequence>
<comment type="caution">
    <text evidence="2">The sequence shown here is derived from an EMBL/GenBank/DDBJ whole genome shotgun (WGS) entry which is preliminary data.</text>
</comment>
<keyword evidence="3" id="KW-1185">Reference proteome</keyword>
<reference evidence="2 3" key="1">
    <citation type="submission" date="2024-02" db="EMBL/GenBank/DDBJ databases">
        <title>Herpetosiphon gulosus NBRC 112829.</title>
        <authorList>
            <person name="Ichikawa N."/>
            <person name="Katano-Makiyama Y."/>
            <person name="Hidaka K."/>
        </authorList>
    </citation>
    <scope>NUCLEOTIDE SEQUENCE [LARGE SCALE GENOMIC DNA]</scope>
    <source>
        <strain evidence="2 3">NBRC 112829</strain>
    </source>
</reference>
<evidence type="ECO:0008006" key="4">
    <source>
        <dbReference type="Google" id="ProtNLM"/>
    </source>
</evidence>